<proteinExistence type="inferred from homology"/>
<dbReference type="AlphaFoldDB" id="A0A0N0U615"/>
<dbReference type="STRING" id="166423.A0A0N0U615"/>
<dbReference type="OrthoDB" id="426386at2759"/>
<protein>
    <recommendedName>
        <fullName evidence="2">NADH:ubiquinone oxidoreductase intermediate-associated protein 30 domain-containing protein</fullName>
    </recommendedName>
</protein>
<name>A0A0N0U615_9HYME</name>
<dbReference type="EMBL" id="KQ435759">
    <property type="protein sequence ID" value="KOX75732.1"/>
    <property type="molecule type" value="Genomic_DNA"/>
</dbReference>
<dbReference type="GO" id="GO:0010257">
    <property type="term" value="P:NADH dehydrogenase complex assembly"/>
    <property type="evidence" value="ECO:0007669"/>
    <property type="project" value="TreeGrafter"/>
</dbReference>
<dbReference type="SUPFAM" id="SSF49785">
    <property type="entry name" value="Galactose-binding domain-like"/>
    <property type="match status" value="1"/>
</dbReference>
<evidence type="ECO:0000313" key="3">
    <source>
        <dbReference type="EMBL" id="KOX75732.1"/>
    </source>
</evidence>
<sequence length="202" mass="23038">MNYRYIYSIFMIGMMFRLIRGHREILFDFTTVENLDNWKEISDTVRTVGKSKAALVLQTTQVFQRAVFFTLLNPQPNGAGFAGIRTMTNLNLSNFENIDINCRGQGNNNHYKVVLRHKGLHSNEDVTYEQFFMAPMSDTDFSTVTLPLINFKPYYRGREAPDAEPLDTAIITMFGLQVYGGVYLPIKQKGVSALELENISVS</sequence>
<dbReference type="Pfam" id="PF08547">
    <property type="entry name" value="CIA30"/>
    <property type="match status" value="1"/>
</dbReference>
<gene>
    <name evidence="3" type="ORF">WN51_12059</name>
</gene>
<dbReference type="InterPro" id="IPR008979">
    <property type="entry name" value="Galactose-bd-like_sf"/>
</dbReference>
<evidence type="ECO:0000313" key="4">
    <source>
        <dbReference type="Proteomes" id="UP000053105"/>
    </source>
</evidence>
<evidence type="ECO:0000259" key="2">
    <source>
        <dbReference type="Pfam" id="PF08547"/>
    </source>
</evidence>
<reference evidence="3 4" key="1">
    <citation type="submission" date="2015-07" db="EMBL/GenBank/DDBJ databases">
        <title>The genome of Melipona quadrifasciata.</title>
        <authorList>
            <person name="Pan H."/>
            <person name="Kapheim K."/>
        </authorList>
    </citation>
    <scope>NUCLEOTIDE SEQUENCE [LARGE SCALE GENOMIC DNA]</scope>
    <source>
        <strain evidence="3">0111107301</strain>
        <tissue evidence="3">Whole body</tissue>
    </source>
</reference>
<feature type="domain" description="NADH:ubiquinone oxidoreductase intermediate-associated protein 30" evidence="2">
    <location>
        <begin position="27"/>
        <end position="179"/>
    </location>
</feature>
<dbReference type="GO" id="GO:0051082">
    <property type="term" value="F:unfolded protein binding"/>
    <property type="evidence" value="ECO:0007669"/>
    <property type="project" value="TreeGrafter"/>
</dbReference>
<dbReference type="PANTHER" id="PTHR13194:SF19">
    <property type="entry name" value="NAD(P)-BINDING ROSSMANN-FOLD SUPERFAMILY PROTEIN"/>
    <property type="match status" value="1"/>
</dbReference>
<dbReference type="InterPro" id="IPR039131">
    <property type="entry name" value="NDUFAF1"/>
</dbReference>
<keyword evidence="4" id="KW-1185">Reference proteome</keyword>
<dbReference type="PANTHER" id="PTHR13194">
    <property type="entry name" value="COMPLEX I INTERMEDIATE-ASSOCIATED PROTEIN 30"/>
    <property type="match status" value="1"/>
</dbReference>
<dbReference type="InterPro" id="IPR013857">
    <property type="entry name" value="NADH-UbQ_OxRdtase-assoc_prot30"/>
</dbReference>
<comment type="similarity">
    <text evidence="1">Belongs to the CIA30 family.</text>
</comment>
<evidence type="ECO:0000256" key="1">
    <source>
        <dbReference type="ARBA" id="ARBA00007884"/>
    </source>
</evidence>
<accession>A0A0N0U615</accession>
<organism evidence="3 4">
    <name type="scientific">Melipona quadrifasciata</name>
    <dbReference type="NCBI Taxonomy" id="166423"/>
    <lineage>
        <taxon>Eukaryota</taxon>
        <taxon>Metazoa</taxon>
        <taxon>Ecdysozoa</taxon>
        <taxon>Arthropoda</taxon>
        <taxon>Hexapoda</taxon>
        <taxon>Insecta</taxon>
        <taxon>Pterygota</taxon>
        <taxon>Neoptera</taxon>
        <taxon>Endopterygota</taxon>
        <taxon>Hymenoptera</taxon>
        <taxon>Apocrita</taxon>
        <taxon>Aculeata</taxon>
        <taxon>Apoidea</taxon>
        <taxon>Anthophila</taxon>
        <taxon>Apidae</taxon>
        <taxon>Melipona</taxon>
    </lineage>
</organism>
<dbReference type="Proteomes" id="UP000053105">
    <property type="component" value="Unassembled WGS sequence"/>
</dbReference>